<comment type="caution">
    <text evidence="1">The sequence shown here is derived from an EMBL/GenBank/DDBJ whole genome shotgun (WGS) entry which is preliminary data.</text>
</comment>
<protein>
    <submittedName>
        <fullName evidence="1">Uncharacterized protein</fullName>
    </submittedName>
</protein>
<reference evidence="1 2" key="1">
    <citation type="submission" date="2019-03" db="EMBL/GenBank/DDBJ databases">
        <title>Burkholderia cepacia outbreak.</title>
        <authorList>
            <person name="Farzana R."/>
            <person name="Walsh T.R."/>
        </authorList>
    </citation>
    <scope>NUCLEOTIDE SEQUENCE [LARGE SCALE GENOMIC DNA]</scope>
    <source>
        <strain evidence="2">d13</strain>
    </source>
</reference>
<name>A0AAX2RJV3_BURCE</name>
<organism evidence="1 2">
    <name type="scientific">Burkholderia cepacia</name>
    <name type="common">Pseudomonas cepacia</name>
    <dbReference type="NCBI Taxonomy" id="292"/>
    <lineage>
        <taxon>Bacteria</taxon>
        <taxon>Pseudomonadati</taxon>
        <taxon>Pseudomonadota</taxon>
        <taxon>Betaproteobacteria</taxon>
        <taxon>Burkholderiales</taxon>
        <taxon>Burkholderiaceae</taxon>
        <taxon>Burkholderia</taxon>
        <taxon>Burkholderia cepacia complex</taxon>
    </lineage>
</organism>
<dbReference type="EMBL" id="SNSQ01000035">
    <property type="protein sequence ID" value="TEU41577.1"/>
    <property type="molecule type" value="Genomic_DNA"/>
</dbReference>
<evidence type="ECO:0000313" key="2">
    <source>
        <dbReference type="Proteomes" id="UP000298234"/>
    </source>
</evidence>
<gene>
    <name evidence="1" type="ORF">E3D37_26525</name>
</gene>
<evidence type="ECO:0000313" key="1">
    <source>
        <dbReference type="EMBL" id="TEU41577.1"/>
    </source>
</evidence>
<dbReference type="RefSeq" id="WP_134256795.1">
    <property type="nucleotide sequence ID" value="NZ_SNSG01000032.1"/>
</dbReference>
<proteinExistence type="predicted"/>
<sequence>MSQNVMKVKLDWLNKAIFETSANPKGCFKQAWTMKLAREHGRCQLPRGFIRGRRFFVGGGAVPSRNNT</sequence>
<accession>A0AAX2RJV3</accession>
<dbReference type="AlphaFoldDB" id="A0AAX2RJV3"/>
<dbReference type="Proteomes" id="UP000298234">
    <property type="component" value="Unassembled WGS sequence"/>
</dbReference>